<dbReference type="SMART" id="SM00563">
    <property type="entry name" value="PlsC"/>
    <property type="match status" value="1"/>
</dbReference>
<dbReference type="Pfam" id="PF01553">
    <property type="entry name" value="Acyltransferase"/>
    <property type="match status" value="1"/>
</dbReference>
<comment type="similarity">
    <text evidence="1">Belongs to the ATP-dependent AMP-binding enzyme family.</text>
</comment>
<accession>A0A953J8K0</accession>
<dbReference type="InterPro" id="IPR000873">
    <property type="entry name" value="AMP-dep_synth/lig_dom"/>
</dbReference>
<dbReference type="Pfam" id="PF23562">
    <property type="entry name" value="AMP-binding_C_3"/>
    <property type="match status" value="1"/>
</dbReference>
<dbReference type="InterPro" id="IPR009081">
    <property type="entry name" value="PP-bd_ACP"/>
</dbReference>
<dbReference type="Pfam" id="PF00550">
    <property type="entry name" value="PP-binding"/>
    <property type="match status" value="1"/>
</dbReference>
<dbReference type="InterPro" id="IPR045851">
    <property type="entry name" value="AMP-bd_C_sf"/>
</dbReference>
<feature type="domain" description="Carrier" evidence="3">
    <location>
        <begin position="551"/>
        <end position="628"/>
    </location>
</feature>
<name>A0A953J8K0_9BACT</name>
<dbReference type="PANTHER" id="PTHR43201:SF5">
    <property type="entry name" value="MEDIUM-CHAIN ACYL-COA LIGASE ACSF2, MITOCHONDRIAL"/>
    <property type="match status" value="1"/>
</dbReference>
<dbReference type="InterPro" id="IPR036736">
    <property type="entry name" value="ACP-like_sf"/>
</dbReference>
<dbReference type="PROSITE" id="PS00455">
    <property type="entry name" value="AMP_BINDING"/>
    <property type="match status" value="1"/>
</dbReference>
<dbReference type="PANTHER" id="PTHR43201">
    <property type="entry name" value="ACYL-COA SYNTHETASE"/>
    <property type="match status" value="1"/>
</dbReference>
<comment type="caution">
    <text evidence="4">The sequence shown here is derived from an EMBL/GenBank/DDBJ whole genome shotgun (WGS) entry which is preliminary data.</text>
</comment>
<dbReference type="Gene3D" id="1.10.1200.10">
    <property type="entry name" value="ACP-like"/>
    <property type="match status" value="1"/>
</dbReference>
<keyword evidence="2" id="KW-0436">Ligase</keyword>
<organism evidence="4 5">
    <name type="scientific">Candidatus Nitrobium versatile</name>
    <dbReference type="NCBI Taxonomy" id="2884831"/>
    <lineage>
        <taxon>Bacteria</taxon>
        <taxon>Pseudomonadati</taxon>
        <taxon>Nitrospirota</taxon>
        <taxon>Nitrospiria</taxon>
        <taxon>Nitrospirales</taxon>
        <taxon>Nitrospiraceae</taxon>
        <taxon>Candidatus Nitrobium</taxon>
    </lineage>
</organism>
<evidence type="ECO:0000313" key="5">
    <source>
        <dbReference type="Proteomes" id="UP000705867"/>
    </source>
</evidence>
<dbReference type="SUPFAM" id="SSF56801">
    <property type="entry name" value="Acetyl-CoA synthetase-like"/>
    <property type="match status" value="1"/>
</dbReference>
<dbReference type="Gene3D" id="3.30.300.30">
    <property type="match status" value="1"/>
</dbReference>
<dbReference type="InterPro" id="IPR020845">
    <property type="entry name" value="AMP-binding_CS"/>
</dbReference>
<dbReference type="AlphaFoldDB" id="A0A953J8K0"/>
<dbReference type="PROSITE" id="PS50075">
    <property type="entry name" value="CARRIER"/>
    <property type="match status" value="1"/>
</dbReference>
<gene>
    <name evidence="4" type="ORF">K8I29_03395</name>
</gene>
<protein>
    <submittedName>
        <fullName evidence="4">AMP-binding protein</fullName>
    </submittedName>
</protein>
<dbReference type="GO" id="GO:0031956">
    <property type="term" value="F:medium-chain fatty acid-CoA ligase activity"/>
    <property type="evidence" value="ECO:0007669"/>
    <property type="project" value="TreeGrafter"/>
</dbReference>
<dbReference type="Pfam" id="PF00501">
    <property type="entry name" value="AMP-binding"/>
    <property type="match status" value="1"/>
</dbReference>
<dbReference type="InterPro" id="IPR042099">
    <property type="entry name" value="ANL_N_sf"/>
</dbReference>
<reference evidence="4" key="1">
    <citation type="journal article" date="2021" name="bioRxiv">
        <title>Unraveling nitrogen, sulfur and carbon metabolic pathways and microbial community transcriptional responses to substrate deprivation and toxicity stresses in a bioreactor mimicking anoxic brackish coastal sediment conditions.</title>
        <authorList>
            <person name="Martins P.D."/>
            <person name="Echeveste M.J."/>
            <person name="Arshad A."/>
            <person name="Kurth J."/>
            <person name="Ouboter H."/>
            <person name="Jetten M.S.M."/>
            <person name="Welte C.U."/>
        </authorList>
    </citation>
    <scope>NUCLEOTIDE SEQUENCE</scope>
    <source>
        <strain evidence="4">MAG_39</strain>
    </source>
</reference>
<evidence type="ECO:0000313" key="4">
    <source>
        <dbReference type="EMBL" id="MBZ0155242.1"/>
    </source>
</evidence>
<dbReference type="InterPro" id="IPR002123">
    <property type="entry name" value="Plipid/glycerol_acylTrfase"/>
</dbReference>
<evidence type="ECO:0000259" key="3">
    <source>
        <dbReference type="PROSITE" id="PS50075"/>
    </source>
</evidence>
<dbReference type="SUPFAM" id="SSF47336">
    <property type="entry name" value="ACP-like"/>
    <property type="match status" value="1"/>
</dbReference>
<dbReference type="Proteomes" id="UP000705867">
    <property type="component" value="Unassembled WGS sequence"/>
</dbReference>
<dbReference type="CDD" id="cd07989">
    <property type="entry name" value="LPLAT_AGPAT-like"/>
    <property type="match status" value="1"/>
</dbReference>
<dbReference type="GO" id="GO:0006631">
    <property type="term" value="P:fatty acid metabolic process"/>
    <property type="evidence" value="ECO:0007669"/>
    <property type="project" value="TreeGrafter"/>
</dbReference>
<dbReference type="SUPFAM" id="SSF69593">
    <property type="entry name" value="Glycerol-3-phosphate (1)-acyltransferase"/>
    <property type="match status" value="1"/>
</dbReference>
<sequence length="874" mass="95703">MSYFTIPSAFVSVAEKRRDRVALRYFDGVAWRAMRYGELRAFAERIARLLTGEGFARGDRAALVAENRPEWHASYLAIEMLGGTAVPIDMQSGAEEVENLIGDSAAKVVFHSSKTAENVTKAIERFSARGIDFDAPDFTRKVSAPEGAPLRQNVSPEDIASLIYTSGTTGRPKGVMLTHRNICSDAEALLGAGLIGPGDNVLALLPLHHTYPFLCTFIVPLFMGSSITLGPGLKGTELVSAVRENGVTVIVGVPKLYEMLRNGILARLQARSGLLVKAVRLCGALRRRTGINAGKALFRSVHRNFPQVRFFASGGARLDPPVMEDLEGLGFTVLEGYGLTETSPVVAFNPLRRRKPGSVGLPLPGVEIAVGKDGEIMVKGPMVMKGYYKNPEATAEVMRGDWFLTGDLGYRDGEGYLFITGRKKEVIVLSSGKNIYPEEVERAYLSIPLIREICVIGAGEGRAVDAVQAVIVPDPEYAKEKSIGNIADSLSWEITGVSAKLPEYMRIKGYTLHPGPLPRTPLGKIRRFMVRDLLRDARHAERPGRGEDNTLMGEETGRKVAESIRALLDADMPVHFSDTLDLDLGLDSLKKIELVSSLEEAFSVSLPDTFVTEVRTVGEIVAKLKDLGTGKGRTEGGALSWKRILEKEPPPSEARRAGYSPGSMERALVFMLYMLLKGLFRILFRPRVEGLGNIPEEGPFVITPNHTSYLDGFIIAFSIPYRVFRRLSFLGLQQFFTGGLKAWFARMSHVIPIDAEAYLSRALQMSAYLLKQGRGLCIFPEGGRSFDGKLLPFKKGIGVLALELGVPVIPASIRGAFEALPRGSFLIRPTRITVHFGEVLHPGSGRIPRKGGEEDAYQTFADAVREEVIRLSKD</sequence>
<dbReference type="EMBL" id="JAIOIV010000028">
    <property type="protein sequence ID" value="MBZ0155242.1"/>
    <property type="molecule type" value="Genomic_DNA"/>
</dbReference>
<evidence type="ECO:0000256" key="1">
    <source>
        <dbReference type="ARBA" id="ARBA00006432"/>
    </source>
</evidence>
<dbReference type="Gene3D" id="3.40.50.12780">
    <property type="entry name" value="N-terminal domain of ligase-like"/>
    <property type="match status" value="1"/>
</dbReference>
<proteinExistence type="inferred from homology"/>
<evidence type="ECO:0000256" key="2">
    <source>
        <dbReference type="ARBA" id="ARBA00022598"/>
    </source>
</evidence>
<dbReference type="GO" id="GO:0016746">
    <property type="term" value="F:acyltransferase activity"/>
    <property type="evidence" value="ECO:0007669"/>
    <property type="project" value="InterPro"/>
</dbReference>
<reference evidence="4" key="2">
    <citation type="submission" date="2021-08" db="EMBL/GenBank/DDBJ databases">
        <authorList>
            <person name="Dalcin Martins P."/>
        </authorList>
    </citation>
    <scope>NUCLEOTIDE SEQUENCE</scope>
    <source>
        <strain evidence="4">MAG_39</strain>
    </source>
</reference>